<dbReference type="GO" id="GO:0098609">
    <property type="term" value="P:cell-cell adhesion"/>
    <property type="evidence" value="ECO:0007669"/>
    <property type="project" value="InterPro"/>
</dbReference>
<dbReference type="PANTHER" id="PTHR10372:SF1">
    <property type="entry name" value="PLAKOPHILIN-3"/>
    <property type="match status" value="1"/>
</dbReference>
<reference evidence="7" key="2">
    <citation type="submission" date="2025-09" db="UniProtKB">
        <authorList>
            <consortium name="Ensembl"/>
        </authorList>
    </citation>
    <scope>IDENTIFICATION</scope>
</reference>
<keyword evidence="4" id="KW-0130">Cell adhesion</keyword>
<evidence type="ECO:0000313" key="7">
    <source>
        <dbReference type="Ensembl" id="ENSPLAP00000023546.1"/>
    </source>
</evidence>
<evidence type="ECO:0000256" key="1">
    <source>
        <dbReference type="ARBA" id="ARBA00004282"/>
    </source>
</evidence>
<comment type="subcellular location">
    <subcellularLocation>
        <location evidence="1">Cell junction</location>
    </subcellularLocation>
</comment>
<dbReference type="Pfam" id="PF00514">
    <property type="entry name" value="Arm"/>
    <property type="match status" value="1"/>
</dbReference>
<keyword evidence="8" id="KW-1185">Reference proteome</keyword>
<keyword evidence="5" id="KW-0965">Cell junction</keyword>
<accession>A0A3B3VEY4</accession>
<dbReference type="InterPro" id="IPR011989">
    <property type="entry name" value="ARM-like"/>
</dbReference>
<dbReference type="AlphaFoldDB" id="A0A3B3VEY4"/>
<evidence type="ECO:0000256" key="6">
    <source>
        <dbReference type="SAM" id="MobiDB-lite"/>
    </source>
</evidence>
<proteinExistence type="inferred from homology"/>
<feature type="compositionally biased region" description="Low complexity" evidence="6">
    <location>
        <begin position="229"/>
        <end position="243"/>
    </location>
</feature>
<dbReference type="STRING" id="48699.ENSPLAP00000023546"/>
<dbReference type="GO" id="GO:0005737">
    <property type="term" value="C:cytoplasm"/>
    <property type="evidence" value="ECO:0007669"/>
    <property type="project" value="TreeGrafter"/>
</dbReference>
<dbReference type="GO" id="GO:0005886">
    <property type="term" value="C:plasma membrane"/>
    <property type="evidence" value="ECO:0007669"/>
    <property type="project" value="TreeGrafter"/>
</dbReference>
<dbReference type="InterPro" id="IPR000225">
    <property type="entry name" value="Armadillo"/>
</dbReference>
<dbReference type="Gene3D" id="1.25.10.10">
    <property type="entry name" value="Leucine-rich Repeat Variant"/>
    <property type="match status" value="1"/>
</dbReference>
<evidence type="ECO:0000313" key="8">
    <source>
        <dbReference type="Proteomes" id="UP000261500"/>
    </source>
</evidence>
<dbReference type="GO" id="GO:0005912">
    <property type="term" value="C:adherens junction"/>
    <property type="evidence" value="ECO:0007669"/>
    <property type="project" value="TreeGrafter"/>
</dbReference>
<organism evidence="7 8">
    <name type="scientific">Poecilia latipinna</name>
    <name type="common">sailfin molly</name>
    <dbReference type="NCBI Taxonomy" id="48699"/>
    <lineage>
        <taxon>Eukaryota</taxon>
        <taxon>Metazoa</taxon>
        <taxon>Chordata</taxon>
        <taxon>Craniata</taxon>
        <taxon>Vertebrata</taxon>
        <taxon>Euteleostomi</taxon>
        <taxon>Actinopterygii</taxon>
        <taxon>Neopterygii</taxon>
        <taxon>Teleostei</taxon>
        <taxon>Neoteleostei</taxon>
        <taxon>Acanthomorphata</taxon>
        <taxon>Ovalentaria</taxon>
        <taxon>Atherinomorphae</taxon>
        <taxon>Cyprinodontiformes</taxon>
        <taxon>Poeciliidae</taxon>
        <taxon>Poeciliinae</taxon>
        <taxon>Poecilia</taxon>
    </lineage>
</organism>
<dbReference type="GeneTree" id="ENSGT00940000159515"/>
<dbReference type="GO" id="GO:0005634">
    <property type="term" value="C:nucleus"/>
    <property type="evidence" value="ECO:0007669"/>
    <property type="project" value="TreeGrafter"/>
</dbReference>
<evidence type="ECO:0000256" key="3">
    <source>
        <dbReference type="ARBA" id="ARBA00022737"/>
    </source>
</evidence>
<dbReference type="PANTHER" id="PTHR10372">
    <property type="entry name" value="PLAKOPHILLIN-RELATED"/>
    <property type="match status" value="1"/>
</dbReference>
<name>A0A3B3VEY4_9TELE</name>
<sequence>ASTSAVVMLTSENAFLSSLQPHTLSTTYALPSDNQLGNGSAMSDDAVRARRVQEQIKMKMAEKSTLPRQNGKASQYAMSDYGGSSTMKYSTYSPSYSSKSSYMYSGSKTLVNFSSRSAAPDITQFQRMSVGLGRGGGGGGGFYREEMHSGGFQGTIRQNQMDRDDMSVHSLQSPAWVIDNSDAGSMISERDAAYDQQYSQSGMNGFGTQLRQGGSTMTYQTYQTPEPALGTGRRSLSSTLSRGSGLGGGGTEIIQQQSFKGPAHRTINRIANRNRMSMTSMTGSRMTSSSGNIGAGGDRTDGGFLMSVKSGSHGNLLQQRQGGLSRSTSMRSVQSVGGGMDIFGQADLEDNPLFERLHSVDVPTAVSYLRMEDTGMQVLGSAYIQHICFNEERAKDEVRELHGTELLVTLFKSPDAEVRRFSTGAMRNMIYKNVENKQELIKQGGIGALNDALEQEDDELRKNITGILWNLSAKDGFKEQLKTILPRLTEKVVIPLTTKEAEKAEMIKQDKGIAPDCPSEAEILHNTLGYLRNLSSGSEKVRRAVREAKGLVESLVGYLRSTLEVGKIEEKVGVESVMCTLRNLSFKLFEELPPSIKTNLFEDGTTSSSTVGCFSPNSSKIKQHKACDQKGFSPNEVSKSPKGLEWLWHPKIVHLYNSVIKSCEINACTREAAIGALQNITGGQDPWAEKLSRYMVNDYKMLPNLLDHLRSERNNELRSLTGLLRNLSSHTDTLDAVVRRLPEDNKDVPSPEALINLCGILNNMVARSFDTAKKLTEGSGLSRLMDMKSLVNDKYVTYAYAEHRICVNVFHSCNMLTLGEIARVVLRNMYNYRKLHRIFRRVRDFENNKNVQALRD</sequence>
<evidence type="ECO:0000256" key="2">
    <source>
        <dbReference type="ARBA" id="ARBA00005462"/>
    </source>
</evidence>
<dbReference type="Ensembl" id="ENSPLAT00000005663.1">
    <property type="protein sequence ID" value="ENSPLAP00000023546.1"/>
    <property type="gene ID" value="ENSPLAG00000009090.1"/>
</dbReference>
<evidence type="ECO:0000256" key="5">
    <source>
        <dbReference type="ARBA" id="ARBA00022949"/>
    </source>
</evidence>
<evidence type="ECO:0000256" key="4">
    <source>
        <dbReference type="ARBA" id="ARBA00022889"/>
    </source>
</evidence>
<dbReference type="InterPro" id="IPR016024">
    <property type="entry name" value="ARM-type_fold"/>
</dbReference>
<protein>
    <submittedName>
        <fullName evidence="7">Plakophilin 3</fullName>
    </submittedName>
</protein>
<dbReference type="SMART" id="SM00185">
    <property type="entry name" value="ARM"/>
    <property type="match status" value="4"/>
</dbReference>
<dbReference type="SUPFAM" id="SSF48371">
    <property type="entry name" value="ARM repeat"/>
    <property type="match status" value="1"/>
</dbReference>
<reference evidence="7" key="1">
    <citation type="submission" date="2025-08" db="UniProtKB">
        <authorList>
            <consortium name="Ensembl"/>
        </authorList>
    </citation>
    <scope>IDENTIFICATION</scope>
</reference>
<dbReference type="Proteomes" id="UP000261500">
    <property type="component" value="Unplaced"/>
</dbReference>
<keyword evidence="3" id="KW-0677">Repeat</keyword>
<comment type="similarity">
    <text evidence="2">Belongs to the beta-catenin family.</text>
</comment>
<dbReference type="InterPro" id="IPR028435">
    <property type="entry name" value="Plakophilin/d_Catenin"/>
</dbReference>
<feature type="region of interest" description="Disordered" evidence="6">
    <location>
        <begin position="224"/>
        <end position="247"/>
    </location>
</feature>